<feature type="region of interest" description="Disordered" evidence="1">
    <location>
        <begin position="249"/>
        <end position="302"/>
    </location>
</feature>
<sequence>MVKQFRRSNKFAEARIVDSQKTAINGTLQQQIASERVSKHNNATIPESRQNSQPASMIRGSRLEKKIAASELRASQQKAVGIREPHSRSPSPPNSSNEQTNTNGKGMQSWETAASYIRRKNRERRQRNRTVATSEDLLRSAVEYRDSLAAAHTTHDSHTDAAYANAPSSGRALSPTSALVGRGAAAADAFYSHTRPTAVASNAREPTTGSLFTYVRPRYHDESYRRKDGENETPLSPARFNVSTAQAFHVRDERAKSRSIHDLSPDRPEMASHYTATTAAKYGTGASSSYAGRYDSDQRQSPALQSWAFEPRRFHVYQTRAEREAEKNTTVK</sequence>
<feature type="compositionally biased region" description="Basic and acidic residues" evidence="1">
    <location>
        <begin position="249"/>
        <end position="270"/>
    </location>
</feature>
<feature type="region of interest" description="Disordered" evidence="1">
    <location>
        <begin position="35"/>
        <end position="109"/>
    </location>
</feature>
<dbReference type="EMBL" id="JPKZ01002823">
    <property type="protein sequence ID" value="KHN74786.1"/>
    <property type="molecule type" value="Genomic_DNA"/>
</dbReference>
<feature type="region of interest" description="Disordered" evidence="1">
    <location>
        <begin position="150"/>
        <end position="173"/>
    </location>
</feature>
<feature type="compositionally biased region" description="Polar residues" evidence="1">
    <location>
        <begin position="99"/>
        <end position="109"/>
    </location>
</feature>
<proteinExistence type="predicted"/>
<protein>
    <submittedName>
        <fullName evidence="2">Uncharacterized protein</fullName>
    </submittedName>
</protein>
<feature type="compositionally biased region" description="Low complexity" evidence="1">
    <location>
        <begin position="274"/>
        <end position="292"/>
    </location>
</feature>
<dbReference type="Proteomes" id="UP000031036">
    <property type="component" value="Unassembled WGS sequence"/>
</dbReference>
<accession>A0A0B2UUM8</accession>
<gene>
    <name evidence="2" type="ORF">Tcan_14139</name>
</gene>
<dbReference type="OrthoDB" id="10634902at2759"/>
<evidence type="ECO:0000256" key="1">
    <source>
        <dbReference type="SAM" id="MobiDB-lite"/>
    </source>
</evidence>
<evidence type="ECO:0000313" key="3">
    <source>
        <dbReference type="Proteomes" id="UP000031036"/>
    </source>
</evidence>
<comment type="caution">
    <text evidence="2">The sequence shown here is derived from an EMBL/GenBank/DDBJ whole genome shotgun (WGS) entry which is preliminary data.</text>
</comment>
<name>A0A0B2UUM8_TOXCA</name>
<feature type="compositionally biased region" description="Polar residues" evidence="1">
    <location>
        <begin position="40"/>
        <end position="55"/>
    </location>
</feature>
<keyword evidence="3" id="KW-1185">Reference proteome</keyword>
<dbReference type="AlphaFoldDB" id="A0A0B2UUM8"/>
<evidence type="ECO:0000313" key="2">
    <source>
        <dbReference type="EMBL" id="KHN74786.1"/>
    </source>
</evidence>
<organism evidence="2 3">
    <name type="scientific">Toxocara canis</name>
    <name type="common">Canine roundworm</name>
    <dbReference type="NCBI Taxonomy" id="6265"/>
    <lineage>
        <taxon>Eukaryota</taxon>
        <taxon>Metazoa</taxon>
        <taxon>Ecdysozoa</taxon>
        <taxon>Nematoda</taxon>
        <taxon>Chromadorea</taxon>
        <taxon>Rhabditida</taxon>
        <taxon>Spirurina</taxon>
        <taxon>Ascaridomorpha</taxon>
        <taxon>Ascaridoidea</taxon>
        <taxon>Toxocaridae</taxon>
        <taxon>Toxocara</taxon>
    </lineage>
</organism>
<reference evidence="2 3" key="1">
    <citation type="submission" date="2014-11" db="EMBL/GenBank/DDBJ databases">
        <title>Genetic blueprint of the zoonotic pathogen Toxocara canis.</title>
        <authorList>
            <person name="Zhu X.-Q."/>
            <person name="Korhonen P.K."/>
            <person name="Cai H."/>
            <person name="Young N.D."/>
            <person name="Nejsum P."/>
            <person name="von Samson-Himmelstjerna G."/>
            <person name="Boag P.R."/>
            <person name="Tan P."/>
            <person name="Li Q."/>
            <person name="Min J."/>
            <person name="Yang Y."/>
            <person name="Wang X."/>
            <person name="Fang X."/>
            <person name="Hall R.S."/>
            <person name="Hofmann A."/>
            <person name="Sternberg P.W."/>
            <person name="Jex A.R."/>
            <person name="Gasser R.B."/>
        </authorList>
    </citation>
    <scope>NUCLEOTIDE SEQUENCE [LARGE SCALE GENOMIC DNA]</scope>
    <source>
        <strain evidence="2">PN_DK_2014</strain>
    </source>
</reference>